<dbReference type="Pfam" id="PF06011">
    <property type="entry name" value="TRP"/>
    <property type="match status" value="1"/>
</dbReference>
<feature type="compositionally biased region" description="Low complexity" evidence="7">
    <location>
        <begin position="311"/>
        <end position="325"/>
    </location>
</feature>
<keyword evidence="5 8" id="KW-1133">Transmembrane helix</keyword>
<feature type="compositionally biased region" description="Basic and acidic residues" evidence="7">
    <location>
        <begin position="702"/>
        <end position="711"/>
    </location>
</feature>
<evidence type="ECO:0000256" key="2">
    <source>
        <dbReference type="ARBA" id="ARBA00010642"/>
    </source>
</evidence>
<evidence type="ECO:0000256" key="1">
    <source>
        <dbReference type="ARBA" id="ARBA00004141"/>
    </source>
</evidence>
<evidence type="ECO:0000256" key="3">
    <source>
        <dbReference type="ARBA" id="ARBA00022692"/>
    </source>
</evidence>
<dbReference type="GO" id="GO:0016020">
    <property type="term" value="C:membrane"/>
    <property type="evidence" value="ECO:0007669"/>
    <property type="project" value="UniProtKB-SubCell"/>
</dbReference>
<evidence type="ECO:0000256" key="9">
    <source>
        <dbReference type="SAM" id="SignalP"/>
    </source>
</evidence>
<protein>
    <recommendedName>
        <fullName evidence="10">ML-like domain-containing protein</fullName>
    </recommendedName>
</protein>
<evidence type="ECO:0000256" key="7">
    <source>
        <dbReference type="SAM" id="MobiDB-lite"/>
    </source>
</evidence>
<reference evidence="11 12" key="1">
    <citation type="journal article" date="2020" name="Microbiol. Resour. Announc.">
        <title>Draft Genome Sequence of a Cladosporium Species Isolated from the Mesophotic Ascidian Didemnum maculosum.</title>
        <authorList>
            <person name="Gioti A."/>
            <person name="Siaperas R."/>
            <person name="Nikolaivits E."/>
            <person name="Le Goff G."/>
            <person name="Ouazzani J."/>
            <person name="Kotoulas G."/>
            <person name="Topakas E."/>
        </authorList>
    </citation>
    <scope>NUCLEOTIDE SEQUENCE [LARGE SCALE GENOMIC DNA]</scope>
    <source>
        <strain evidence="11 12">TM138-S3</strain>
    </source>
</reference>
<feature type="transmembrane region" description="Helical" evidence="8">
    <location>
        <begin position="434"/>
        <end position="456"/>
    </location>
</feature>
<evidence type="ECO:0000313" key="12">
    <source>
        <dbReference type="Proteomes" id="UP000803884"/>
    </source>
</evidence>
<dbReference type="RefSeq" id="XP_069226868.1">
    <property type="nucleotide sequence ID" value="XM_069376050.1"/>
</dbReference>
<comment type="caution">
    <text evidence="11">The sequence shown here is derived from an EMBL/GenBank/DDBJ whole genome shotgun (WGS) entry which is preliminary data.</text>
</comment>
<comment type="similarity">
    <text evidence="2">Belongs to the transient receptor potential (TRP) ion channel family.</text>
</comment>
<keyword evidence="4 9" id="KW-0732">Signal</keyword>
<dbReference type="InterPro" id="IPR032800">
    <property type="entry name" value="TRP_N"/>
</dbReference>
<dbReference type="Pfam" id="PF14558">
    <property type="entry name" value="TRP_N"/>
    <property type="match status" value="1"/>
</dbReference>
<evidence type="ECO:0000313" key="11">
    <source>
        <dbReference type="EMBL" id="KAL1583762.1"/>
    </source>
</evidence>
<evidence type="ECO:0000256" key="6">
    <source>
        <dbReference type="ARBA" id="ARBA00023136"/>
    </source>
</evidence>
<dbReference type="PANTHER" id="PTHR31145">
    <property type="entry name" value="INTEGRAL MEMBRANE PROTEIN (AFU_ORTHOLOGUE AFUA_7G01610)"/>
    <property type="match status" value="1"/>
</dbReference>
<feature type="compositionally biased region" description="Basic and acidic residues" evidence="7">
    <location>
        <begin position="722"/>
        <end position="733"/>
    </location>
</feature>
<feature type="region of interest" description="Disordered" evidence="7">
    <location>
        <begin position="310"/>
        <end position="334"/>
    </location>
</feature>
<feature type="chain" id="PRO_5044286902" description="ML-like domain-containing protein" evidence="9">
    <location>
        <begin position="26"/>
        <end position="744"/>
    </location>
</feature>
<feature type="transmembrane region" description="Helical" evidence="8">
    <location>
        <begin position="522"/>
        <end position="541"/>
    </location>
</feature>
<gene>
    <name evidence="11" type="ORF">WHR41_07445</name>
</gene>
<feature type="transmembrane region" description="Helical" evidence="8">
    <location>
        <begin position="356"/>
        <end position="381"/>
    </location>
</feature>
<feature type="transmembrane region" description="Helical" evidence="8">
    <location>
        <begin position="584"/>
        <end position="613"/>
    </location>
</feature>
<keyword evidence="12" id="KW-1185">Reference proteome</keyword>
<keyword evidence="6 8" id="KW-0472">Membrane</keyword>
<name>A0AB34KJ75_9PEZI</name>
<dbReference type="InterPro" id="IPR040241">
    <property type="entry name" value="TRP_Flc/Pkd2-like"/>
</dbReference>
<dbReference type="GO" id="GO:0009272">
    <property type="term" value="P:fungal-type cell wall biogenesis"/>
    <property type="evidence" value="ECO:0007669"/>
    <property type="project" value="TreeGrafter"/>
</dbReference>
<evidence type="ECO:0000259" key="10">
    <source>
        <dbReference type="SMART" id="SM01320"/>
    </source>
</evidence>
<proteinExistence type="inferred from homology"/>
<sequence length="744" mass="81585">MRPSAGMRALAAAACFFTIPTGVFGADVLSTNSFTTCLDNSAIEVNKLDVSYNKNTRKLIFDVAGESKSEQNVTARLVVTAYGKQVYEKEFSPCEQGMTEMCPVPAAKFSSSGEQTVPEEFAKQIPAIAFSVPDLDGLVKMYLTRDADNTQLACVESTVGNGKSLEMPAVKYVAAGIAAGSLALTGLSALSAAGTPGAAAPSPTFGEVFGWFQSMALSGMMSVKYPTVYQSFSSNFGFSTGLVSWDSMQKTIDNFRGATGGNLTENNYDYLKNATLVFASGANSSEAGSLKRRAIEGAFLFLRDGTEVSVDGETSTVGGDGSSSDDTAEPESKNQKFVKDIQGYVEQLRIPAPNTFMTLLLSFAIVVAAIIVLILLFKLILEAWSMMKPLPHSMESWRKRYWWRLAKAITNLIMLLYGIWVLYCIYQFTNGDSWAAKTLAGVTLGLFTAILGWFTFQIWSKAREAKKQLGDASNLYEDKEVWVRYSLFYDNYKKSYWWIFIPVIVYMFVRACVIAGAQSNGLVQTAGQLIVEALMLCLLLWTRPFSLKSSNIINCVIQTVRVLSVICILVFVEELGISSTTKTVTGVVLIVVQSVLTGVLAILIAVNALIFCIKKNPHRQRRKEAEKEKELARDFDNLTPLDARNSLLMEPMSQKGTAYKAPIVSDSPFGATRDQKGHYDPVPPRPESPGGDSYYGRSLSRPTEHYRDHSADALVHSAADMGYRDQSSDRQPRLPDVYGYGQAK</sequence>
<evidence type="ECO:0000256" key="4">
    <source>
        <dbReference type="ARBA" id="ARBA00022729"/>
    </source>
</evidence>
<feature type="transmembrane region" description="Helical" evidence="8">
    <location>
        <begin position="496"/>
        <end position="516"/>
    </location>
</feature>
<comment type="subcellular location">
    <subcellularLocation>
        <location evidence="1">Membrane</location>
        <topology evidence="1">Multi-pass membrane protein</topology>
    </subcellularLocation>
</comment>
<feature type="signal peptide" evidence="9">
    <location>
        <begin position="1"/>
        <end position="25"/>
    </location>
</feature>
<dbReference type="InterPro" id="IPR010308">
    <property type="entry name" value="TRP_C"/>
</dbReference>
<dbReference type="Proteomes" id="UP000803884">
    <property type="component" value="Unassembled WGS sequence"/>
</dbReference>
<feature type="region of interest" description="Disordered" evidence="7">
    <location>
        <begin position="662"/>
        <end position="744"/>
    </location>
</feature>
<keyword evidence="3 8" id="KW-0812">Transmembrane</keyword>
<accession>A0AB34KJ75</accession>
<dbReference type="AlphaFoldDB" id="A0AB34KJ75"/>
<dbReference type="PANTHER" id="PTHR31145:SF5">
    <property type="entry name" value="DUF907 DOMAIN PROTEIN (AFU_ORTHOLOGUE AFUA_2G06100)"/>
    <property type="match status" value="1"/>
</dbReference>
<evidence type="ECO:0000256" key="5">
    <source>
        <dbReference type="ARBA" id="ARBA00022989"/>
    </source>
</evidence>
<dbReference type="GO" id="GO:0055085">
    <property type="term" value="P:transmembrane transport"/>
    <property type="evidence" value="ECO:0007669"/>
    <property type="project" value="TreeGrafter"/>
</dbReference>
<evidence type="ECO:0000256" key="8">
    <source>
        <dbReference type="SAM" id="Phobius"/>
    </source>
</evidence>
<dbReference type="SMART" id="SM01320">
    <property type="entry name" value="TRP_N"/>
    <property type="match status" value="1"/>
</dbReference>
<dbReference type="GeneID" id="96008888"/>
<feature type="domain" description="ML-like" evidence="10">
    <location>
        <begin position="27"/>
        <end position="166"/>
    </location>
</feature>
<feature type="transmembrane region" description="Helical" evidence="8">
    <location>
        <begin position="402"/>
        <end position="428"/>
    </location>
</feature>
<organism evidence="11 12">
    <name type="scientific">Cladosporium halotolerans</name>
    <dbReference type="NCBI Taxonomy" id="1052096"/>
    <lineage>
        <taxon>Eukaryota</taxon>
        <taxon>Fungi</taxon>
        <taxon>Dikarya</taxon>
        <taxon>Ascomycota</taxon>
        <taxon>Pezizomycotina</taxon>
        <taxon>Dothideomycetes</taxon>
        <taxon>Dothideomycetidae</taxon>
        <taxon>Cladosporiales</taxon>
        <taxon>Cladosporiaceae</taxon>
        <taxon>Cladosporium</taxon>
    </lineage>
</organism>
<dbReference type="EMBL" id="JAAQHG020000032">
    <property type="protein sequence ID" value="KAL1583762.1"/>
    <property type="molecule type" value="Genomic_DNA"/>
</dbReference>